<accession>A0ABW5DUN8</accession>
<dbReference type="RefSeq" id="WP_379877983.1">
    <property type="nucleotide sequence ID" value="NZ_JBHUIP010000014.1"/>
</dbReference>
<evidence type="ECO:0000313" key="2">
    <source>
        <dbReference type="EMBL" id="MFD2264848.1"/>
    </source>
</evidence>
<keyword evidence="3" id="KW-1185">Reference proteome</keyword>
<name>A0ABW5DUN8_9PROT</name>
<protein>
    <recommendedName>
        <fullName evidence="4">DUF1795 domain-containing protein</fullName>
    </recommendedName>
</protein>
<evidence type="ECO:0000313" key="3">
    <source>
        <dbReference type="Proteomes" id="UP001597295"/>
    </source>
</evidence>
<evidence type="ECO:0008006" key="4">
    <source>
        <dbReference type="Google" id="ProtNLM"/>
    </source>
</evidence>
<sequence>MLLRSSTLVCLVTLFLSSGAVAQHSLKATYGAPEPLSRDENPIKLNIQGWGTAWARNPSVINGSLENGVKSQINYSQIDQSGYFGEIMIAQTHSSITWIDDTLRKQVERHAYLSKREPEFGEYATVSNGPAEYKYIMVTVKEQNTPISCAFYSSRWRSFNSQGFLCSKPSTSALTTASTQAFLKSINFKDELISASEAVLP</sequence>
<organism evidence="2 3">
    <name type="scientific">Lacibacterium aquatile</name>
    <dbReference type="NCBI Taxonomy" id="1168082"/>
    <lineage>
        <taxon>Bacteria</taxon>
        <taxon>Pseudomonadati</taxon>
        <taxon>Pseudomonadota</taxon>
        <taxon>Alphaproteobacteria</taxon>
        <taxon>Rhodospirillales</taxon>
        <taxon>Rhodospirillaceae</taxon>
    </lineage>
</organism>
<comment type="caution">
    <text evidence="2">The sequence shown here is derived from an EMBL/GenBank/DDBJ whole genome shotgun (WGS) entry which is preliminary data.</text>
</comment>
<feature type="signal peptide" evidence="1">
    <location>
        <begin position="1"/>
        <end position="22"/>
    </location>
</feature>
<reference evidence="3" key="1">
    <citation type="journal article" date="2019" name="Int. J. Syst. Evol. Microbiol.">
        <title>The Global Catalogue of Microorganisms (GCM) 10K type strain sequencing project: providing services to taxonomists for standard genome sequencing and annotation.</title>
        <authorList>
            <consortium name="The Broad Institute Genomics Platform"/>
            <consortium name="The Broad Institute Genome Sequencing Center for Infectious Disease"/>
            <person name="Wu L."/>
            <person name="Ma J."/>
        </authorList>
    </citation>
    <scope>NUCLEOTIDE SEQUENCE [LARGE SCALE GENOMIC DNA]</scope>
    <source>
        <strain evidence="3">CGMCC 1.19062</strain>
    </source>
</reference>
<dbReference type="Proteomes" id="UP001597295">
    <property type="component" value="Unassembled WGS sequence"/>
</dbReference>
<keyword evidence="1" id="KW-0732">Signal</keyword>
<dbReference type="EMBL" id="JBHUIP010000014">
    <property type="protein sequence ID" value="MFD2264848.1"/>
    <property type="molecule type" value="Genomic_DNA"/>
</dbReference>
<evidence type="ECO:0000256" key="1">
    <source>
        <dbReference type="SAM" id="SignalP"/>
    </source>
</evidence>
<gene>
    <name evidence="2" type="ORF">ACFSM5_18220</name>
</gene>
<proteinExistence type="predicted"/>
<feature type="chain" id="PRO_5047305787" description="DUF1795 domain-containing protein" evidence="1">
    <location>
        <begin position="23"/>
        <end position="201"/>
    </location>
</feature>